<dbReference type="RefSeq" id="WP_150635248.1">
    <property type="nucleotide sequence ID" value="NZ_CABVIC010000001.1"/>
</dbReference>
<sequence length="263" mass="29185">MKLAHRPYESLHAWNRFSGNELALKYCLGALGDYDGAASKAICLNAPTGSGGSALLSQIASRAVKRGRRVLYLDDGLYLGNRYLASKIMRSMGMGIVNVEGSDGLTMLCAETMRLRRYEAVIIDDVQKYTQAAKRVAQSNAQAILQMTCLPKPPFVIMSGSADAIETYHANFICAGISTEVKFLAPMKFDESYNQFVEAFFDANPNMQIEFKSLDLDALYRQSQGRVGLTVRNLDWLHLKTMADRSCCHELQAGQVVEDDYSH</sequence>
<protein>
    <recommendedName>
        <fullName evidence="3">AAA+ ATPase domain-containing protein</fullName>
    </recommendedName>
</protein>
<name>A0A5E7HI27_PSEFL</name>
<gene>
    <name evidence="1" type="ORF">PS847_00850</name>
</gene>
<evidence type="ECO:0000313" key="1">
    <source>
        <dbReference type="EMBL" id="VVO62047.1"/>
    </source>
</evidence>
<organism evidence="1 2">
    <name type="scientific">Pseudomonas fluorescens</name>
    <dbReference type="NCBI Taxonomy" id="294"/>
    <lineage>
        <taxon>Bacteria</taxon>
        <taxon>Pseudomonadati</taxon>
        <taxon>Pseudomonadota</taxon>
        <taxon>Gammaproteobacteria</taxon>
        <taxon>Pseudomonadales</taxon>
        <taxon>Pseudomonadaceae</taxon>
        <taxon>Pseudomonas</taxon>
    </lineage>
</organism>
<dbReference type="EMBL" id="CABVIC010000001">
    <property type="protein sequence ID" value="VVO62047.1"/>
    <property type="molecule type" value="Genomic_DNA"/>
</dbReference>
<dbReference type="InterPro" id="IPR027417">
    <property type="entry name" value="P-loop_NTPase"/>
</dbReference>
<reference evidence="1 2" key="1">
    <citation type="submission" date="2019-09" db="EMBL/GenBank/DDBJ databases">
        <authorList>
            <person name="Chandra G."/>
            <person name="Truman W A."/>
        </authorList>
    </citation>
    <scope>NUCLEOTIDE SEQUENCE [LARGE SCALE GENOMIC DNA]</scope>
    <source>
        <strain evidence="1">PS847</strain>
    </source>
</reference>
<dbReference type="AlphaFoldDB" id="A0A5E7HI27"/>
<dbReference type="Proteomes" id="UP000326067">
    <property type="component" value="Unassembled WGS sequence"/>
</dbReference>
<proteinExistence type="predicted"/>
<dbReference type="SUPFAM" id="SSF52540">
    <property type="entry name" value="P-loop containing nucleoside triphosphate hydrolases"/>
    <property type="match status" value="1"/>
</dbReference>
<evidence type="ECO:0008006" key="3">
    <source>
        <dbReference type="Google" id="ProtNLM"/>
    </source>
</evidence>
<accession>A0A5E7HI27</accession>
<evidence type="ECO:0000313" key="2">
    <source>
        <dbReference type="Proteomes" id="UP000326067"/>
    </source>
</evidence>
<dbReference type="Gene3D" id="3.40.50.300">
    <property type="entry name" value="P-loop containing nucleotide triphosphate hydrolases"/>
    <property type="match status" value="1"/>
</dbReference>